<dbReference type="OrthoDB" id="22249at10239"/>
<organism evidence="1 2">
    <name type="scientific">Prochlorococcus phage P-GSP1</name>
    <dbReference type="NCBI Taxonomy" id="382262"/>
    <lineage>
        <taxon>Viruses</taxon>
        <taxon>Duplodnaviria</taxon>
        <taxon>Heunggongvirae</taxon>
        <taxon>Uroviricota</taxon>
        <taxon>Caudoviricetes</taxon>
        <taxon>Autographivirales</taxon>
        <taxon>Lingvirus</taxon>
        <taxon>Lingvirus PGSP1</taxon>
    </lineage>
</organism>
<reference evidence="1 2" key="1">
    <citation type="submission" date="2010-09" db="EMBL/GenBank/DDBJ databases">
        <title>The Genome Sequence of Prochlorococcus phage P-GSP1.</title>
        <authorList>
            <consortium name="The Broad Institute Genome Sequencing Platform"/>
            <person name="Henn M.R."/>
            <person name="Sullivan M.S."/>
            <person name="Osburne M.S."/>
            <person name="Levin J."/>
            <person name="Malboeuf C."/>
            <person name="Casali M."/>
            <person name="Russ C."/>
            <person name="Lennon N."/>
            <person name="Chapman S.B."/>
            <person name="Erlich R."/>
            <person name="Young S.K."/>
            <person name="Yandava C."/>
            <person name="Zeng Q."/>
            <person name="Alvarado L."/>
            <person name="Anderson S."/>
            <person name="Berlin A."/>
            <person name="Chen Z."/>
            <person name="Freedman E."/>
            <person name="Gellesch M."/>
            <person name="Goldberg J."/>
            <person name="Green L."/>
            <person name="Griggs A."/>
            <person name="Gujja S."/>
            <person name="Heilman E.R."/>
            <person name="Heiman D."/>
            <person name="Hollinger A."/>
            <person name="Howarth C."/>
            <person name="Larson L."/>
            <person name="Mehta T."/>
            <person name="Pearson M."/>
            <person name="Roberts A."/>
            <person name="Ryan E."/>
            <person name="Saif S."/>
            <person name="Shea T."/>
            <person name="Shenoy N."/>
            <person name="Sisk P."/>
            <person name="Stolte C."/>
            <person name="Sykes S."/>
            <person name="White J."/>
            <person name="Yu Q."/>
            <person name="Coleman M.L."/>
            <person name="Huang K.H."/>
            <person name="Weigele P.R."/>
            <person name="DeFrancesco A.S."/>
            <person name="Kern S.E."/>
            <person name="Thompson L.R."/>
            <person name="Fu R."/>
            <person name="Hombeck B."/>
            <person name="Chisholm S.W."/>
            <person name="Haas B."/>
            <person name="Nusbaum C."/>
            <person name="Birren B."/>
        </authorList>
    </citation>
    <scope>NUCLEOTIDE SEQUENCE [LARGE SCALE GENOMIC DNA]</scope>
    <source>
        <strain evidence="1 2">P-GSP1</strain>
    </source>
</reference>
<evidence type="ECO:0000313" key="1">
    <source>
        <dbReference type="EMBL" id="AGG54615.1"/>
    </source>
</evidence>
<proteinExistence type="predicted"/>
<keyword evidence="2" id="KW-1185">Reference proteome</keyword>
<dbReference type="EMBL" id="HQ332140">
    <property type="protein sequence ID" value="AGG54615.1"/>
    <property type="molecule type" value="Genomic_DNA"/>
</dbReference>
<dbReference type="GeneID" id="15013657"/>
<protein>
    <submittedName>
        <fullName evidence="1">Uncharacterized protein</fullName>
    </submittedName>
</protein>
<accession>M1T3E5</accession>
<dbReference type="RefSeq" id="YP_007677676.1">
    <property type="nucleotide sequence ID" value="NC_020878.1"/>
</dbReference>
<dbReference type="KEGG" id="vg:15013657"/>
<sequence length="76" mass="9338">MKRRKYYPNNWEAIKQCPPNYFPAMEYEELRAWKIHGYQLPSSHFGIVRIEDKDTGKITEHTYKSEHHTKMRLKKR</sequence>
<evidence type="ECO:0000313" key="2">
    <source>
        <dbReference type="Proteomes" id="UP000204021"/>
    </source>
</evidence>
<dbReference type="Proteomes" id="UP000204021">
    <property type="component" value="Segment"/>
</dbReference>
<gene>
    <name evidence="1" type="ORF">PRQG_00012</name>
</gene>
<name>M1T3E5_9CAUD</name>